<keyword evidence="4 6" id="KW-0472">Membrane</keyword>
<feature type="transmembrane region" description="Helical" evidence="6">
    <location>
        <begin position="169"/>
        <end position="191"/>
    </location>
</feature>
<dbReference type="Pfam" id="PF07690">
    <property type="entry name" value="MFS_1"/>
    <property type="match status" value="1"/>
</dbReference>
<feature type="region of interest" description="Disordered" evidence="5">
    <location>
        <begin position="1"/>
        <end position="39"/>
    </location>
</feature>
<feature type="transmembrane region" description="Helical" evidence="6">
    <location>
        <begin position="203"/>
        <end position="223"/>
    </location>
</feature>
<dbReference type="PANTHER" id="PTHR23507:SF1">
    <property type="entry name" value="FI18259P1-RELATED"/>
    <property type="match status" value="1"/>
</dbReference>
<evidence type="ECO:0000313" key="8">
    <source>
        <dbReference type="EMBL" id="KXT06492.1"/>
    </source>
</evidence>
<keyword evidence="9" id="KW-1185">Reference proteome</keyword>
<feature type="transmembrane region" description="Helical" evidence="6">
    <location>
        <begin position="63"/>
        <end position="81"/>
    </location>
</feature>
<evidence type="ECO:0000256" key="6">
    <source>
        <dbReference type="SAM" id="Phobius"/>
    </source>
</evidence>
<evidence type="ECO:0000256" key="5">
    <source>
        <dbReference type="SAM" id="MobiDB-lite"/>
    </source>
</evidence>
<evidence type="ECO:0000256" key="1">
    <source>
        <dbReference type="ARBA" id="ARBA00004141"/>
    </source>
</evidence>
<protein>
    <recommendedName>
        <fullName evidence="7">Major facilitator superfamily (MFS) profile domain-containing protein</fullName>
    </recommendedName>
</protein>
<reference evidence="8 9" key="1">
    <citation type="submission" date="2015-07" db="EMBL/GenBank/DDBJ databases">
        <title>Comparative genomics of the Sigatoka disease complex on banana suggests a link between parallel evolutionary changes in Pseudocercospora fijiensis and Pseudocercospora eumusae and increased virulence on the banana host.</title>
        <authorList>
            <person name="Chang T.-C."/>
            <person name="Salvucci A."/>
            <person name="Crous P.W."/>
            <person name="Stergiopoulos I."/>
        </authorList>
    </citation>
    <scope>NUCLEOTIDE SEQUENCE [LARGE SCALE GENOMIC DNA]</scope>
    <source>
        <strain evidence="8 9">CBS 114824</strain>
    </source>
</reference>
<feature type="transmembrane region" description="Helical" evidence="6">
    <location>
        <begin position="418"/>
        <end position="435"/>
    </location>
</feature>
<comment type="subcellular location">
    <subcellularLocation>
        <location evidence="1">Membrane</location>
        <topology evidence="1">Multi-pass membrane protein</topology>
    </subcellularLocation>
</comment>
<feature type="compositionally biased region" description="Polar residues" evidence="5">
    <location>
        <begin position="18"/>
        <end position="39"/>
    </location>
</feature>
<evidence type="ECO:0000313" key="9">
    <source>
        <dbReference type="Proteomes" id="UP000070133"/>
    </source>
</evidence>
<evidence type="ECO:0000259" key="7">
    <source>
        <dbReference type="PROSITE" id="PS50850"/>
    </source>
</evidence>
<feature type="transmembrane region" description="Helical" evidence="6">
    <location>
        <begin position="135"/>
        <end position="157"/>
    </location>
</feature>
<dbReference type="GO" id="GO:0016020">
    <property type="term" value="C:membrane"/>
    <property type="evidence" value="ECO:0007669"/>
    <property type="project" value="UniProtKB-SubCell"/>
</dbReference>
<dbReference type="InterPro" id="IPR011701">
    <property type="entry name" value="MFS"/>
</dbReference>
<accession>A0A139HVV7</accession>
<dbReference type="InterPro" id="IPR020846">
    <property type="entry name" value="MFS_dom"/>
</dbReference>
<dbReference type="InterPro" id="IPR036259">
    <property type="entry name" value="MFS_trans_sf"/>
</dbReference>
<evidence type="ECO:0000256" key="4">
    <source>
        <dbReference type="ARBA" id="ARBA00023136"/>
    </source>
</evidence>
<feature type="transmembrane region" description="Helical" evidence="6">
    <location>
        <begin position="263"/>
        <end position="283"/>
    </location>
</feature>
<feature type="transmembrane region" description="Helical" evidence="6">
    <location>
        <begin position="513"/>
        <end position="534"/>
    </location>
</feature>
<dbReference type="GO" id="GO:0022857">
    <property type="term" value="F:transmembrane transporter activity"/>
    <property type="evidence" value="ECO:0007669"/>
    <property type="project" value="InterPro"/>
</dbReference>
<feature type="transmembrane region" description="Helical" evidence="6">
    <location>
        <begin position="473"/>
        <end position="493"/>
    </location>
</feature>
<dbReference type="SUPFAM" id="SSF103473">
    <property type="entry name" value="MFS general substrate transporter"/>
    <property type="match status" value="1"/>
</dbReference>
<dbReference type="STRING" id="321146.A0A139HVV7"/>
<gene>
    <name evidence="8" type="ORF">AC578_6017</name>
</gene>
<feature type="domain" description="Major facilitator superfamily (MFS) profile" evidence="7">
    <location>
        <begin position="63"/>
        <end position="537"/>
    </location>
</feature>
<dbReference type="Gene3D" id="1.20.1250.20">
    <property type="entry name" value="MFS general substrate transporter like domains"/>
    <property type="match status" value="1"/>
</dbReference>
<feature type="transmembrane region" description="Helical" evidence="6">
    <location>
        <begin position="347"/>
        <end position="368"/>
    </location>
</feature>
<keyword evidence="2 6" id="KW-0812">Transmembrane</keyword>
<evidence type="ECO:0000256" key="3">
    <source>
        <dbReference type="ARBA" id="ARBA00022989"/>
    </source>
</evidence>
<feature type="transmembrane region" description="Helical" evidence="6">
    <location>
        <begin position="235"/>
        <end position="257"/>
    </location>
</feature>
<dbReference type="PANTHER" id="PTHR23507">
    <property type="entry name" value="ZGC:174356"/>
    <property type="match status" value="1"/>
</dbReference>
<feature type="transmembrane region" description="Helical" evidence="6">
    <location>
        <begin position="388"/>
        <end position="406"/>
    </location>
</feature>
<organism evidence="8 9">
    <name type="scientific">Pseudocercospora eumusae</name>
    <dbReference type="NCBI Taxonomy" id="321146"/>
    <lineage>
        <taxon>Eukaryota</taxon>
        <taxon>Fungi</taxon>
        <taxon>Dikarya</taxon>
        <taxon>Ascomycota</taxon>
        <taxon>Pezizomycotina</taxon>
        <taxon>Dothideomycetes</taxon>
        <taxon>Dothideomycetidae</taxon>
        <taxon>Mycosphaerellales</taxon>
        <taxon>Mycosphaerellaceae</taxon>
        <taxon>Pseudocercospora</taxon>
    </lineage>
</organism>
<dbReference type="PROSITE" id="PS50850">
    <property type="entry name" value="MFS"/>
    <property type="match status" value="1"/>
</dbReference>
<proteinExistence type="predicted"/>
<name>A0A139HVV7_9PEZI</name>
<dbReference type="OrthoDB" id="194139at2759"/>
<dbReference type="Proteomes" id="UP000070133">
    <property type="component" value="Unassembled WGS sequence"/>
</dbReference>
<dbReference type="EMBL" id="LFZN01000006">
    <property type="protein sequence ID" value="KXT06492.1"/>
    <property type="molecule type" value="Genomic_DNA"/>
</dbReference>
<sequence>MIGGKRPTYPGGDEVSPASKSNYTTAVTEEPSSSERTPLLSRSSYHNIDLNPRHRLLKSPSSILFIIFLVVLLASFGGQLLEAPFIRILESVICYQYYEDVDPSKINLDRSHVGPGAIGGVDEMYCKVDKVQDDLAMLSGIQGFLDGFPALALAIPFGWAADRYGRWPFLMLGVLQIAARTVWIQLVAWYWESLDIRAIWFQSVFSVLGGGTTTTAALFFVTISDVTTESDRAGAFLRLGAANLSANLFMPPIAAWLMAINPWIPALMGTGFTCVAAILYLFVPETLDYFARANPPTIIDDPHTTTPDLNPLRPSTPTTLAARIKAVLTSVKSALAFLHRDWRVPALILPFTVHVLIASSGPLLIQYVSKRYALTFSKATLLTTVKNGVQVALLFIILPKISVLVMTRFGLSIQKKDLYLARLSQCLVAIGWLGVAAAPNVVLVVLALAVSSLGYGAMLLLRSFMTSLVPAHEVARTYSVIGIVDTLGIMFGSPLLADLFKRGMELGGPFVGLPYYLIGGLSVLFALLMFAVRLRKGEGEEQSMLDDGDEQR</sequence>
<keyword evidence="3 6" id="KW-1133">Transmembrane helix</keyword>
<comment type="caution">
    <text evidence="8">The sequence shown here is derived from an EMBL/GenBank/DDBJ whole genome shotgun (WGS) entry which is preliminary data.</text>
</comment>
<dbReference type="AlphaFoldDB" id="A0A139HVV7"/>
<feature type="transmembrane region" description="Helical" evidence="6">
    <location>
        <begin position="441"/>
        <end position="461"/>
    </location>
</feature>
<evidence type="ECO:0000256" key="2">
    <source>
        <dbReference type="ARBA" id="ARBA00022692"/>
    </source>
</evidence>